<evidence type="ECO:0000313" key="2">
    <source>
        <dbReference type="EMBL" id="KAJ6817911.1"/>
    </source>
</evidence>
<feature type="region of interest" description="Disordered" evidence="1">
    <location>
        <begin position="1"/>
        <end position="96"/>
    </location>
</feature>
<name>A0AAX6FPQ0_IRIPA</name>
<sequence>MARASASGEGMARASVSWSKFAGDGAWRGPPRRARAWRGPPRRGRNSPGPSRRGRSSSGLRVRCRSSPGMGRGTRKFVGPLELSPEEEEWNENGNEERERKLGVWGWGWGVGPISVGKMKFGKQLSAVSRMFCLNTCFRKNFGSRLFQVLTTKRSFWGE</sequence>
<comment type="caution">
    <text evidence="2">The sequence shown here is derived from an EMBL/GenBank/DDBJ whole genome shotgun (WGS) entry which is preliminary data.</text>
</comment>
<protein>
    <submittedName>
        <fullName evidence="2">ABC transporter I family member 1</fullName>
    </submittedName>
</protein>
<reference evidence="2" key="2">
    <citation type="submission" date="2023-04" db="EMBL/GenBank/DDBJ databases">
        <authorList>
            <person name="Bruccoleri R.E."/>
            <person name="Oakeley E.J."/>
            <person name="Faust A.-M."/>
            <person name="Dessus-Babus S."/>
            <person name="Altorfer M."/>
            <person name="Burckhardt D."/>
            <person name="Oertli M."/>
            <person name="Naumann U."/>
            <person name="Petersen F."/>
            <person name="Wong J."/>
        </authorList>
    </citation>
    <scope>NUCLEOTIDE SEQUENCE</scope>
    <source>
        <strain evidence="2">GSM-AAB239-AS_SAM_17_03QT</strain>
        <tissue evidence="2">Leaf</tissue>
    </source>
</reference>
<feature type="compositionally biased region" description="Low complexity" evidence="1">
    <location>
        <begin position="46"/>
        <end position="67"/>
    </location>
</feature>
<proteinExistence type="predicted"/>
<gene>
    <name evidence="2" type="ORF">M6B38_409800</name>
</gene>
<accession>A0AAX6FPQ0</accession>
<feature type="compositionally biased region" description="Basic residues" evidence="1">
    <location>
        <begin position="30"/>
        <end position="45"/>
    </location>
</feature>
<reference evidence="2" key="1">
    <citation type="journal article" date="2023" name="GigaByte">
        <title>Genome assembly of the bearded iris, Iris pallida Lam.</title>
        <authorList>
            <person name="Bruccoleri R.E."/>
            <person name="Oakeley E.J."/>
            <person name="Faust A.M.E."/>
            <person name="Altorfer M."/>
            <person name="Dessus-Babus S."/>
            <person name="Burckhardt D."/>
            <person name="Oertli M."/>
            <person name="Naumann U."/>
            <person name="Petersen F."/>
            <person name="Wong J."/>
        </authorList>
    </citation>
    <scope>NUCLEOTIDE SEQUENCE</scope>
    <source>
        <strain evidence="2">GSM-AAB239-AS_SAM_17_03QT</strain>
    </source>
</reference>
<keyword evidence="3" id="KW-1185">Reference proteome</keyword>
<dbReference type="EMBL" id="JANAVB010027596">
    <property type="protein sequence ID" value="KAJ6817911.1"/>
    <property type="molecule type" value="Genomic_DNA"/>
</dbReference>
<dbReference type="AlphaFoldDB" id="A0AAX6FPQ0"/>
<evidence type="ECO:0000256" key="1">
    <source>
        <dbReference type="SAM" id="MobiDB-lite"/>
    </source>
</evidence>
<dbReference type="Proteomes" id="UP001140949">
    <property type="component" value="Unassembled WGS sequence"/>
</dbReference>
<organism evidence="2 3">
    <name type="scientific">Iris pallida</name>
    <name type="common">Sweet iris</name>
    <dbReference type="NCBI Taxonomy" id="29817"/>
    <lineage>
        <taxon>Eukaryota</taxon>
        <taxon>Viridiplantae</taxon>
        <taxon>Streptophyta</taxon>
        <taxon>Embryophyta</taxon>
        <taxon>Tracheophyta</taxon>
        <taxon>Spermatophyta</taxon>
        <taxon>Magnoliopsida</taxon>
        <taxon>Liliopsida</taxon>
        <taxon>Asparagales</taxon>
        <taxon>Iridaceae</taxon>
        <taxon>Iridoideae</taxon>
        <taxon>Irideae</taxon>
        <taxon>Iris</taxon>
    </lineage>
</organism>
<evidence type="ECO:0000313" key="3">
    <source>
        <dbReference type="Proteomes" id="UP001140949"/>
    </source>
</evidence>